<dbReference type="GO" id="GO:0004519">
    <property type="term" value="F:endonuclease activity"/>
    <property type="evidence" value="ECO:0007669"/>
    <property type="project" value="UniProtKB-KW"/>
</dbReference>
<keyword evidence="3" id="KW-1185">Reference proteome</keyword>
<evidence type="ECO:0000313" key="3">
    <source>
        <dbReference type="Proteomes" id="UP001322219"/>
    </source>
</evidence>
<keyword evidence="2" id="KW-0540">Nuclease</keyword>
<feature type="domain" description="HNH nuclease" evidence="1">
    <location>
        <begin position="60"/>
        <end position="90"/>
    </location>
</feature>
<keyword evidence="2" id="KW-0378">Hydrolase</keyword>
<dbReference type="InterPro" id="IPR003615">
    <property type="entry name" value="HNH_nuc"/>
</dbReference>
<dbReference type="Gene3D" id="3.90.75.20">
    <property type="match status" value="1"/>
</dbReference>
<dbReference type="EMBL" id="OR670591">
    <property type="protein sequence ID" value="WPF64908.1"/>
    <property type="molecule type" value="Genomic_DNA"/>
</dbReference>
<gene>
    <name evidence="2" type="ORF">FBHYGVHD_CDS0061</name>
</gene>
<sequence length="152" mass="17569">MKVHKVTRRNGDTYDVILDNEFIVDRGIHIVKSKNDKVGYAKMMVNGKDTFVHRIVLGVTDSKIKVDHKNGNTLDNRKDNLRIVTTSQNGLNRKAKGVYYNKVNKTWIATIHFNGKHTYITSNKNKEIAMKAYQKKHAELFGEFSPWKGEYK</sequence>
<organism evidence="2 3">
    <name type="scientific">Staphylococcus phage MVC_VPHSA1</name>
    <dbReference type="NCBI Taxonomy" id="3088876"/>
    <lineage>
        <taxon>Viruses</taxon>
        <taxon>Duplodnaviria</taxon>
        <taxon>Heunggongvirae</taxon>
        <taxon>Uroviricota</taxon>
        <taxon>Caudoviricetes</taxon>
        <taxon>Ehrlichviridae</taxon>
        <taxon>Chennaivirus</taxon>
        <taxon>Chennaivirus MVCVPHSA1</taxon>
    </lineage>
</organism>
<dbReference type="InterPro" id="IPR044925">
    <property type="entry name" value="His-Me_finger_sf"/>
</dbReference>
<dbReference type="Proteomes" id="UP001322219">
    <property type="component" value="Segment"/>
</dbReference>
<dbReference type="SUPFAM" id="SSF54060">
    <property type="entry name" value="His-Me finger endonucleases"/>
    <property type="match status" value="1"/>
</dbReference>
<reference evidence="2 3" key="1">
    <citation type="submission" date="2023-10" db="EMBL/GenBank/DDBJ databases">
        <title>Genome Sequence of the Siphoviridae Staphylococcus aureus Phage MVC_VPHSA1.</title>
        <authorList>
            <person name="Deepak S.J."/>
            <person name="Porteen K."/>
            <person name="Wilfred R."/>
            <person name="Anbazhagan S."/>
            <person name="Elango A."/>
            <person name="Senthil Kumar T."/>
            <person name="Narendra B."/>
            <person name="Sureshkannan S."/>
            <person name="Nithya Quintoil M."/>
            <person name="Charley C.A."/>
            <person name="Teresa S."/>
            <person name="Raghavendra A.G."/>
        </authorList>
    </citation>
    <scope>NUCLEOTIDE SEQUENCE [LARGE SCALE GENOMIC DNA]</scope>
</reference>
<protein>
    <submittedName>
        <fullName evidence="2">HNH endonuclease</fullName>
    </submittedName>
</protein>
<evidence type="ECO:0000259" key="1">
    <source>
        <dbReference type="Pfam" id="PF13392"/>
    </source>
</evidence>
<keyword evidence="2" id="KW-0255">Endonuclease</keyword>
<accession>A0ABZ0QYN9</accession>
<name>A0ABZ0QYN9_9CAUD</name>
<evidence type="ECO:0000313" key="2">
    <source>
        <dbReference type="EMBL" id="WPF64908.1"/>
    </source>
</evidence>
<proteinExistence type="predicted"/>
<dbReference type="Pfam" id="PF13392">
    <property type="entry name" value="HNH_3"/>
    <property type="match status" value="1"/>
</dbReference>